<name>A0ABP0PS58_9DINO</name>
<feature type="region of interest" description="Disordered" evidence="1">
    <location>
        <begin position="1023"/>
        <end position="1044"/>
    </location>
</feature>
<evidence type="ECO:0008006" key="4">
    <source>
        <dbReference type="Google" id="ProtNLM"/>
    </source>
</evidence>
<accession>A0ABP0PS58</accession>
<keyword evidence="3" id="KW-1185">Reference proteome</keyword>
<comment type="caution">
    <text evidence="2">The sequence shown here is derived from an EMBL/GenBank/DDBJ whole genome shotgun (WGS) entry which is preliminary data.</text>
</comment>
<reference evidence="2 3" key="1">
    <citation type="submission" date="2024-02" db="EMBL/GenBank/DDBJ databases">
        <authorList>
            <person name="Chen Y."/>
            <person name="Shah S."/>
            <person name="Dougan E. K."/>
            <person name="Thang M."/>
            <person name="Chan C."/>
        </authorList>
    </citation>
    <scope>NUCLEOTIDE SEQUENCE [LARGE SCALE GENOMIC DNA]</scope>
</reference>
<protein>
    <recommendedName>
        <fullName evidence="4">FACT complex subunit</fullName>
    </recommendedName>
</protein>
<proteinExistence type="predicted"/>
<evidence type="ECO:0000313" key="2">
    <source>
        <dbReference type="EMBL" id="CAK9078882.1"/>
    </source>
</evidence>
<sequence>MPPKKKARVARSALEEPLPLVQSHLDQWLQTVYSKRHAKPDDGDDMDWPVLHGGTFMEIAARAWESPERLVTAAFKVCRKAGLVPDHSSLEDWQGQFCRLEDWPPTPGKISPTSILNWSMHPASFWRGFVPMSEVLGIARSIAVSRFREGEMLSIRMNPDIDASDEQFKQHQVNLLFFDDGSQKGLAAFLNLVGLASLEPKLAPEEFQDSKVQALLVSLLQIPSIMKQEANSALDSQILRIIKQNQDAQAQPVSSFGWALLLRSMTGLSEEVGFDEALRIYNGHPSVQQMTDKDSAGGGSIKIDNRKAAAIKSWMERCSPAVLSLVEVSQHDIPFNAGPFGESLAMVPWLFLDSTSPVALSANAGSGLAALDGEAVVSVDWLLTMTPEAQIILFERIQSDFNSATALVEVRAKKKYRAAPADLVDIRNTIVLWTQVRGLCEHSMDANDFQQKLASGNLVDDQIAEILVQRPNSFAVSMLPSQRAQMQKAAEAKEQAVCSEVETQRVELRNARFQFLKAALLRDQVQLQRLEAVPTKLAALQRRVEAKWREEEAYKGERAVQQYCNKYLRVERVDKIEFIVGPFRDFVTFVVLWRGLFCNILSGGRGTQFYVLCQVSVSLEPALFSIYMASQAKLHNVPLDRVHIVAYCDFNVPNAASRTRTQDLAKAMHMVLQHNASRNVGLADFPDAAKASSKRGLADEEADIQTAFWSMKLNLDNRFVLPFDLHPSGESLAKRRTGVGLSSFDFAFTSIACLSVMICDDFSLERRWSMGRLVVPNELVDDNVFLNCSELSTAGRPMYADKVLLPRQRDLVLPESTDASSDLRLAERARPSPEQLRAQKGRSRVTAMLRSLLTMSEYTFDGPVVLVNFTGYVEDVGLSVLDMKTTCVDSMPAGFDVKNKLHYLSLHFLESSDFGQMRLFREVTELWMDGKLKIPGFEFCSEPPSVPPDELAKVPGADIVTGGFDKLTLEVLVRDGSRVVLKPDEVKFWRSIPDAFGQEFETLLKNHESRYASCLTTIMKPGGSFNQAEAPDQEEPQGAPERKDVVPAAKEWESREILEKEDPIEDHVVSELANVHLLRGKSGGIYLLFEPKEEQKEKIVPKKTQLGGFGTGSYAKVEDPQPGVLFEMGKGDATWVQFDESSLKADSTNIETWSLYKMIVQIEKQKRLARVPVSFLKVTRKSDDKSLDGFEVQVAQKMKYQPHEAKNAKNSCKSFFRGSCDQVAQSEIIQSVFRFRYEQVGTNCKVQKPYVVTSVPLKLVAGHPMKARSLCFPCSRLNLGKLLFRFSSFGGSRMKTARVTSEC</sequence>
<evidence type="ECO:0000256" key="1">
    <source>
        <dbReference type="SAM" id="MobiDB-lite"/>
    </source>
</evidence>
<dbReference type="EMBL" id="CAXAMN010023592">
    <property type="protein sequence ID" value="CAK9078882.1"/>
    <property type="molecule type" value="Genomic_DNA"/>
</dbReference>
<evidence type="ECO:0000313" key="3">
    <source>
        <dbReference type="Proteomes" id="UP001642484"/>
    </source>
</evidence>
<gene>
    <name evidence="2" type="ORF">CCMP2556_LOCUS38887</name>
</gene>
<organism evidence="2 3">
    <name type="scientific">Durusdinium trenchii</name>
    <dbReference type="NCBI Taxonomy" id="1381693"/>
    <lineage>
        <taxon>Eukaryota</taxon>
        <taxon>Sar</taxon>
        <taxon>Alveolata</taxon>
        <taxon>Dinophyceae</taxon>
        <taxon>Suessiales</taxon>
        <taxon>Symbiodiniaceae</taxon>
        <taxon>Durusdinium</taxon>
    </lineage>
</organism>
<dbReference type="Proteomes" id="UP001642484">
    <property type="component" value="Unassembled WGS sequence"/>
</dbReference>